<keyword evidence="2" id="KW-1185">Reference proteome</keyword>
<name>A0A7K1SN93_9BACT</name>
<dbReference type="EMBL" id="WPIN01000021">
    <property type="protein sequence ID" value="MVM35265.1"/>
    <property type="molecule type" value="Genomic_DNA"/>
</dbReference>
<dbReference type="RefSeq" id="WP_157590071.1">
    <property type="nucleotide sequence ID" value="NZ_WPIN01000021.1"/>
</dbReference>
<sequence>MIPSTAPATADANGNFQESGITWTIASPCRDEANSGGNRVQLTDSSTVVYESLIQLPKSCPDIAVNTPIRVMAMDQSTIRVKGEVKRFSRDQLHCRIWI</sequence>
<evidence type="ECO:0000313" key="1">
    <source>
        <dbReference type="EMBL" id="MVM35265.1"/>
    </source>
</evidence>
<protein>
    <submittedName>
        <fullName evidence="1">Uncharacterized protein</fullName>
    </submittedName>
</protein>
<dbReference type="AlphaFoldDB" id="A0A7K1SN93"/>
<evidence type="ECO:0000313" key="2">
    <source>
        <dbReference type="Proteomes" id="UP000436006"/>
    </source>
</evidence>
<comment type="caution">
    <text evidence="1">The sequence shown here is derived from an EMBL/GenBank/DDBJ whole genome shotgun (WGS) entry which is preliminary data.</text>
</comment>
<dbReference type="Proteomes" id="UP000436006">
    <property type="component" value="Unassembled WGS sequence"/>
</dbReference>
<proteinExistence type="predicted"/>
<gene>
    <name evidence="1" type="ORF">GO755_34910</name>
</gene>
<organism evidence="1 2">
    <name type="scientific">Spirosoma arboris</name>
    <dbReference type="NCBI Taxonomy" id="2682092"/>
    <lineage>
        <taxon>Bacteria</taxon>
        <taxon>Pseudomonadati</taxon>
        <taxon>Bacteroidota</taxon>
        <taxon>Cytophagia</taxon>
        <taxon>Cytophagales</taxon>
        <taxon>Cytophagaceae</taxon>
        <taxon>Spirosoma</taxon>
    </lineage>
</organism>
<accession>A0A7K1SN93</accession>
<reference evidence="1 2" key="1">
    <citation type="submission" date="2019-12" db="EMBL/GenBank/DDBJ databases">
        <title>Spirosoma sp. HMF4905 genome sequencing and assembly.</title>
        <authorList>
            <person name="Kang H."/>
            <person name="Cha I."/>
            <person name="Kim H."/>
            <person name="Joh K."/>
        </authorList>
    </citation>
    <scope>NUCLEOTIDE SEQUENCE [LARGE SCALE GENOMIC DNA]</scope>
    <source>
        <strain evidence="1 2">HMF4905</strain>
    </source>
</reference>